<accession>A0ACC0J931</accession>
<evidence type="ECO:0000313" key="1">
    <source>
        <dbReference type="EMBL" id="KAI8420641.1"/>
    </source>
</evidence>
<dbReference type="EMBL" id="CM046113">
    <property type="protein sequence ID" value="KAI8420641.1"/>
    <property type="molecule type" value="Genomic_DNA"/>
</dbReference>
<keyword evidence="2" id="KW-1185">Reference proteome</keyword>
<comment type="caution">
    <text evidence="1">The sequence shown here is derived from an EMBL/GenBank/DDBJ whole genome shotgun (WGS) entry which is preliminary data.</text>
</comment>
<proteinExistence type="predicted"/>
<evidence type="ECO:0000313" key="2">
    <source>
        <dbReference type="Proteomes" id="UP001064048"/>
    </source>
</evidence>
<dbReference type="Proteomes" id="UP001064048">
    <property type="component" value="Chromosome 13"/>
</dbReference>
<name>A0ACC0J931_CHOFU</name>
<gene>
    <name evidence="1" type="ORF">MSG28_007885</name>
</gene>
<organism evidence="1 2">
    <name type="scientific">Choristoneura fumiferana</name>
    <name type="common">Spruce budworm moth</name>
    <name type="synonym">Archips fumiferana</name>
    <dbReference type="NCBI Taxonomy" id="7141"/>
    <lineage>
        <taxon>Eukaryota</taxon>
        <taxon>Metazoa</taxon>
        <taxon>Ecdysozoa</taxon>
        <taxon>Arthropoda</taxon>
        <taxon>Hexapoda</taxon>
        <taxon>Insecta</taxon>
        <taxon>Pterygota</taxon>
        <taxon>Neoptera</taxon>
        <taxon>Endopterygota</taxon>
        <taxon>Lepidoptera</taxon>
        <taxon>Glossata</taxon>
        <taxon>Ditrysia</taxon>
        <taxon>Tortricoidea</taxon>
        <taxon>Tortricidae</taxon>
        <taxon>Tortricinae</taxon>
        <taxon>Choristoneura</taxon>
    </lineage>
</organism>
<reference evidence="1 2" key="1">
    <citation type="journal article" date="2022" name="Genome Biol. Evol.">
        <title>The Spruce Budworm Genome: Reconstructing the Evolutionary History of Antifreeze Proteins.</title>
        <authorList>
            <person name="Beliveau C."/>
            <person name="Gagne P."/>
            <person name="Picq S."/>
            <person name="Vernygora O."/>
            <person name="Keeling C.I."/>
            <person name="Pinkney K."/>
            <person name="Doucet D."/>
            <person name="Wen F."/>
            <person name="Johnston J.S."/>
            <person name="Maaroufi H."/>
            <person name="Boyle B."/>
            <person name="Laroche J."/>
            <person name="Dewar K."/>
            <person name="Juretic N."/>
            <person name="Blackburn G."/>
            <person name="Nisole A."/>
            <person name="Brunet B."/>
            <person name="Brandao M."/>
            <person name="Lumley L."/>
            <person name="Duan J."/>
            <person name="Quan G."/>
            <person name="Lucarotti C.J."/>
            <person name="Roe A.D."/>
            <person name="Sperling F.A.H."/>
            <person name="Levesque R.C."/>
            <person name="Cusson M."/>
        </authorList>
    </citation>
    <scope>NUCLEOTIDE SEQUENCE [LARGE SCALE GENOMIC DNA]</scope>
    <source>
        <strain evidence="1">Glfc:IPQL:Cfum</strain>
    </source>
</reference>
<protein>
    <submittedName>
        <fullName evidence="1">Uncharacterized protein</fullName>
    </submittedName>
</protein>
<sequence>MAEKDSSASKMAENSSTDRRPASSADAELLRQPTYPHDDQSLPPLRPLQPLPFDPLTRVYDMTGDKIMLIFGHSEYLETFSYRKYENGRPKSRNYTDRDVRRLEEVFSNELGFLIDPHQDLKYDDIHETVKKLSKRDHRNTSCVCVVILTHGNTNGELLAADQPYELESLVALLQKGNEWLVGKPKLFIVQACRGGNVDKGQLQFDGSGDYSFVSTHADTLVLRSSVEGFLSWRDEDGSWLIQELCRVVHATQRQLDFLQMTTMVTSLVVYDRASSTDDPEYDNTKQTPEVRSTLTKLLRFTAFVPHSGAVQ</sequence>